<dbReference type="Proteomes" id="UP000284621">
    <property type="component" value="Unassembled WGS sequence"/>
</dbReference>
<dbReference type="GO" id="GO:0030145">
    <property type="term" value="F:manganese ion binding"/>
    <property type="evidence" value="ECO:0007669"/>
    <property type="project" value="UniProtKB-UniRule"/>
</dbReference>
<comment type="subcellular location">
    <subcellularLocation>
        <location evidence="8">Cytoplasm</location>
    </subcellularLocation>
</comment>
<feature type="binding site" evidence="8">
    <location>
        <position position="258"/>
    </location>
    <ligand>
        <name>Mn(2+)</name>
        <dbReference type="ChEBI" id="CHEBI:29035"/>
        <label>1</label>
    </ligand>
</feature>
<dbReference type="CDD" id="cd00433">
    <property type="entry name" value="Peptidase_M17"/>
    <property type="match status" value="1"/>
</dbReference>
<evidence type="ECO:0000313" key="15">
    <source>
        <dbReference type="Proteomes" id="UP000095390"/>
    </source>
</evidence>
<evidence type="ECO:0000313" key="14">
    <source>
        <dbReference type="EMBL" id="RHN09626.1"/>
    </source>
</evidence>
<dbReference type="PANTHER" id="PTHR11963:SF23">
    <property type="entry name" value="CYTOSOL AMINOPEPTIDASE"/>
    <property type="match status" value="1"/>
</dbReference>
<dbReference type="SUPFAM" id="SSF53187">
    <property type="entry name" value="Zn-dependent exopeptidases"/>
    <property type="match status" value="1"/>
</dbReference>
<dbReference type="EMBL" id="QRNJ01000053">
    <property type="protein sequence ID" value="RHK36469.1"/>
    <property type="molecule type" value="Genomic_DNA"/>
</dbReference>
<dbReference type="EMBL" id="QRQO01000053">
    <property type="protein sequence ID" value="RHN09626.1"/>
    <property type="molecule type" value="Genomic_DNA"/>
</dbReference>
<dbReference type="GO" id="GO:0005737">
    <property type="term" value="C:cytoplasm"/>
    <property type="evidence" value="ECO:0007669"/>
    <property type="project" value="UniProtKB-SubCell"/>
</dbReference>
<evidence type="ECO:0000313" key="18">
    <source>
        <dbReference type="Proteomes" id="UP000283700"/>
    </source>
</evidence>
<dbReference type="Gene3D" id="3.40.220.10">
    <property type="entry name" value="Leucine Aminopeptidase, subunit E, domain 1"/>
    <property type="match status" value="1"/>
</dbReference>
<feature type="binding site" evidence="8">
    <location>
        <position position="258"/>
    </location>
    <ligand>
        <name>Mn(2+)</name>
        <dbReference type="ChEBI" id="CHEBI:29035"/>
        <label>2</label>
    </ligand>
</feature>
<dbReference type="AlphaFoldDB" id="A0A173V2K5"/>
<feature type="binding site" evidence="8">
    <location>
        <position position="276"/>
    </location>
    <ligand>
        <name>Mn(2+)</name>
        <dbReference type="ChEBI" id="CHEBI:29035"/>
        <label>2</label>
    </ligand>
</feature>
<evidence type="ECO:0000256" key="8">
    <source>
        <dbReference type="HAMAP-Rule" id="MF_00181"/>
    </source>
</evidence>
<name>A0A173V2K5_9FIRM</name>
<evidence type="ECO:0000313" key="11">
    <source>
        <dbReference type="EMBL" id="RGI84825.1"/>
    </source>
</evidence>
<feature type="binding site" evidence="8">
    <location>
        <position position="337"/>
    </location>
    <ligand>
        <name>Mn(2+)</name>
        <dbReference type="ChEBI" id="CHEBI:29035"/>
        <label>1</label>
    </ligand>
</feature>
<reference evidence="10 15" key="1">
    <citation type="submission" date="2015-09" db="EMBL/GenBank/DDBJ databases">
        <authorList>
            <consortium name="Pathogen Informatics"/>
        </authorList>
    </citation>
    <scope>NUCLEOTIDE SEQUENCE [LARGE SCALE GENOMIC DNA]</scope>
    <source>
        <strain evidence="10 15">2789STDY5834966</strain>
    </source>
</reference>
<proteinExistence type="inferred from homology"/>
<dbReference type="Gene3D" id="3.40.630.10">
    <property type="entry name" value="Zn peptidases"/>
    <property type="match status" value="1"/>
</dbReference>
<keyword evidence="5 8" id="KW-0645">Protease</keyword>
<dbReference type="PRINTS" id="PR00481">
    <property type="entry name" value="LAMNOPPTDASE"/>
</dbReference>
<dbReference type="OrthoDB" id="9809354at2"/>
<keyword evidence="4 8" id="KW-0031">Aminopeptidase</keyword>
<dbReference type="HAMAP" id="MF_00181">
    <property type="entry name" value="Cytosol_peptidase_M17"/>
    <property type="match status" value="1"/>
</dbReference>
<evidence type="ECO:0000313" key="13">
    <source>
        <dbReference type="EMBL" id="RHK36469.1"/>
    </source>
</evidence>
<evidence type="ECO:0000313" key="10">
    <source>
        <dbReference type="EMBL" id="CUN20098.1"/>
    </source>
</evidence>
<keyword evidence="8" id="KW-0464">Manganese</keyword>
<sequence length="491" mass="53304">MQIQRLVDLEDYEFDTLLVTYNHKNRLSIELGKVSEIFESLQADGLVGGSKVYGLRGKDFSYQGQPYYNLIFIGIPEKATPRRFQLQFGQAMKEAKRFHGKNLLMTAIGEDVSYWLSSAMKGLLLADYSFDKYISDKPESPELHLGILTGIDSASFKKEEQYTRMMAKAVTTARDLVNEPANVMTPAALAAKAKEICEKNNIKCTILEKQDCEALGMNSYLAVARGSKQSAKFIVMEYNGRVTDDEKIALIGKGLCFDSGGYNLKPGNAMKGMHGDMGGAAAVIAAMGAIAEAKLGINVTAVIPACENMISGKAMKPGDIVKSMNGKYIEVVNTDAEGRMALVDAITYAIRECGATTLIDVATLTGACVVALGDRYTGAFSNSDELMSKIVQASILAGENIWRLPMGDEEYDNLNASTVADIANCGKKCGATAAARFLGEFVEKKPWVHLDIAGTSESDEDTEIYSKGGTGAATMLLYEVVKLMEKPYKSY</sequence>
<feature type="binding site" evidence="8">
    <location>
        <position position="253"/>
    </location>
    <ligand>
        <name>Mn(2+)</name>
        <dbReference type="ChEBI" id="CHEBI:29035"/>
        <label>2</label>
    </ligand>
</feature>
<comment type="cofactor">
    <cofactor evidence="8">
        <name>Mn(2+)</name>
        <dbReference type="ChEBI" id="CHEBI:29035"/>
    </cofactor>
    <text evidence="8">Binds 2 manganese ions per subunit.</text>
</comment>
<dbReference type="EC" id="3.4.11.1" evidence="8"/>
<dbReference type="GO" id="GO:0070006">
    <property type="term" value="F:metalloaminopeptidase activity"/>
    <property type="evidence" value="ECO:0007669"/>
    <property type="project" value="InterPro"/>
</dbReference>
<evidence type="ECO:0000259" key="9">
    <source>
        <dbReference type="PROSITE" id="PS00631"/>
    </source>
</evidence>
<feature type="active site" evidence="8">
    <location>
        <position position="265"/>
    </location>
</feature>
<dbReference type="NCBIfam" id="NF002083">
    <property type="entry name" value="PRK00913.3-5"/>
    <property type="match status" value="1"/>
</dbReference>
<feature type="active site" evidence="8">
    <location>
        <position position="339"/>
    </location>
</feature>
<feature type="domain" description="Cytosol aminopeptidase" evidence="9">
    <location>
        <begin position="333"/>
        <end position="340"/>
    </location>
</feature>
<dbReference type="RefSeq" id="WP_005343705.1">
    <property type="nucleotide sequence ID" value="NZ_CABJFJ010000002.1"/>
</dbReference>
<keyword evidence="6 8" id="KW-0378">Hydrolase</keyword>
<evidence type="ECO:0000256" key="7">
    <source>
        <dbReference type="ARBA" id="ARBA00049972"/>
    </source>
</evidence>
<evidence type="ECO:0000256" key="1">
    <source>
        <dbReference type="ARBA" id="ARBA00000135"/>
    </source>
</evidence>
<evidence type="ECO:0000313" key="19">
    <source>
        <dbReference type="Proteomes" id="UP000284621"/>
    </source>
</evidence>
<reference evidence="16 17" key="2">
    <citation type="submission" date="2018-08" db="EMBL/GenBank/DDBJ databases">
        <title>A genome reference for cultivated species of the human gut microbiota.</title>
        <authorList>
            <person name="Zou Y."/>
            <person name="Xue W."/>
            <person name="Luo G."/>
        </authorList>
    </citation>
    <scope>NUCLEOTIDE SEQUENCE [LARGE SCALE GENOMIC DNA]</scope>
    <source>
        <strain evidence="14 18">AF31-17AC</strain>
        <strain evidence="13 17">AF45-14BH</strain>
        <strain evidence="12 19">AM34-3LB</strain>
        <strain evidence="11 16">TM10-1AC</strain>
    </source>
</reference>
<dbReference type="Proteomes" id="UP000095390">
    <property type="component" value="Unassembled WGS sequence"/>
</dbReference>
<dbReference type="Pfam" id="PF00883">
    <property type="entry name" value="Peptidase_M17"/>
    <property type="match status" value="1"/>
</dbReference>
<comment type="function">
    <text evidence="7 8">Presumably involved in the processing and regular turnover of intracellular proteins. Catalyzes the removal of unsubstituted N-terminal amino acids from various peptides.</text>
</comment>
<evidence type="ECO:0000313" key="16">
    <source>
        <dbReference type="Proteomes" id="UP000262524"/>
    </source>
</evidence>
<gene>
    <name evidence="8 10" type="primary">pepA</name>
    <name evidence="13" type="ORF">DW068_12490</name>
    <name evidence="12" type="ORF">DW833_02385</name>
    <name evidence="14" type="ORF">DWZ29_13930</name>
    <name evidence="11" type="ORF">DXD91_10550</name>
    <name evidence="10" type="ORF">ERS852578_02845</name>
</gene>
<accession>A0A173V2K5</accession>
<dbReference type="EMBL" id="CYYC01000056">
    <property type="protein sequence ID" value="CUN20098.1"/>
    <property type="molecule type" value="Genomic_DNA"/>
</dbReference>
<dbReference type="PROSITE" id="PS00631">
    <property type="entry name" value="CYTOSOL_AP"/>
    <property type="match status" value="1"/>
</dbReference>
<dbReference type="Proteomes" id="UP000283497">
    <property type="component" value="Unassembled WGS sequence"/>
</dbReference>
<dbReference type="Proteomes" id="UP000283700">
    <property type="component" value="Unassembled WGS sequence"/>
</dbReference>
<comment type="catalytic activity">
    <reaction evidence="2 8">
        <text>Release of an N-terminal amino acid, preferentially leucine, but not glutamic or aspartic acids.</text>
        <dbReference type="EC" id="3.4.11.10"/>
    </reaction>
</comment>
<comment type="catalytic activity">
    <reaction evidence="1 8">
        <text>Release of an N-terminal amino acid, Xaa-|-Yaa-, in which Xaa is preferably Leu, but may be other amino acids including Pro although not Arg or Lys, and Yaa may be Pro. Amino acid amides and methyl esters are also readily hydrolyzed, but rates on arylamides are exceedingly low.</text>
        <dbReference type="EC" id="3.4.11.1"/>
    </reaction>
</comment>
<feature type="binding site" evidence="8">
    <location>
        <position position="335"/>
    </location>
    <ligand>
        <name>Mn(2+)</name>
        <dbReference type="ChEBI" id="CHEBI:29035"/>
        <label>1</label>
    </ligand>
</feature>
<dbReference type="GO" id="GO:0006508">
    <property type="term" value="P:proteolysis"/>
    <property type="evidence" value="ECO:0007669"/>
    <property type="project" value="UniProtKB-KW"/>
</dbReference>
<feature type="binding site" evidence="8">
    <location>
        <position position="337"/>
    </location>
    <ligand>
        <name>Mn(2+)</name>
        <dbReference type="ChEBI" id="CHEBI:29035"/>
        <label>2</label>
    </ligand>
</feature>
<dbReference type="Proteomes" id="UP000262524">
    <property type="component" value="Unassembled WGS sequence"/>
</dbReference>
<dbReference type="EMBL" id="QSOE01000074">
    <property type="protein sequence ID" value="RGI84825.1"/>
    <property type="molecule type" value="Genomic_DNA"/>
</dbReference>
<dbReference type="GeneID" id="75047124"/>
<evidence type="ECO:0000313" key="17">
    <source>
        <dbReference type="Proteomes" id="UP000283497"/>
    </source>
</evidence>
<organism evidence="10 15">
    <name type="scientific">Anaerobutyricum hallii</name>
    <dbReference type="NCBI Taxonomy" id="39488"/>
    <lineage>
        <taxon>Bacteria</taxon>
        <taxon>Bacillati</taxon>
        <taxon>Bacillota</taxon>
        <taxon>Clostridia</taxon>
        <taxon>Lachnospirales</taxon>
        <taxon>Lachnospiraceae</taxon>
        <taxon>Anaerobutyricum</taxon>
    </lineage>
</organism>
<protein>
    <recommendedName>
        <fullName evidence="8">Probable cytosol aminopeptidase</fullName>
        <ecNumber evidence="8">3.4.11.1</ecNumber>
    </recommendedName>
    <alternativeName>
        <fullName evidence="8">Leucine aminopeptidase</fullName>
        <shortName evidence="8">LAP</shortName>
        <ecNumber evidence="8">3.4.11.10</ecNumber>
    </alternativeName>
    <alternativeName>
        <fullName evidence="8">Leucyl aminopeptidase</fullName>
    </alternativeName>
</protein>
<dbReference type="InterPro" id="IPR011356">
    <property type="entry name" value="Leucine_aapep/pepB"/>
</dbReference>
<keyword evidence="19" id="KW-1185">Reference proteome</keyword>
<dbReference type="InterPro" id="IPR000819">
    <property type="entry name" value="Peptidase_M17_C"/>
</dbReference>
<dbReference type="InterPro" id="IPR043472">
    <property type="entry name" value="Macro_dom-like"/>
</dbReference>
<keyword evidence="8" id="KW-0963">Cytoplasm</keyword>
<dbReference type="PANTHER" id="PTHR11963">
    <property type="entry name" value="LEUCINE AMINOPEPTIDASE-RELATED"/>
    <property type="match status" value="1"/>
</dbReference>
<dbReference type="EMBL" id="QSID01000002">
    <property type="protein sequence ID" value="RHC67514.1"/>
    <property type="molecule type" value="Genomic_DNA"/>
</dbReference>
<evidence type="ECO:0000256" key="3">
    <source>
        <dbReference type="ARBA" id="ARBA00009528"/>
    </source>
</evidence>
<evidence type="ECO:0000256" key="4">
    <source>
        <dbReference type="ARBA" id="ARBA00022438"/>
    </source>
</evidence>
<dbReference type="InterPro" id="IPR023042">
    <property type="entry name" value="Peptidase_M17_leu_NH2_pept"/>
</dbReference>
<evidence type="ECO:0000256" key="5">
    <source>
        <dbReference type="ARBA" id="ARBA00022670"/>
    </source>
</evidence>
<dbReference type="EC" id="3.4.11.10" evidence="8"/>
<evidence type="ECO:0000313" key="12">
    <source>
        <dbReference type="EMBL" id="RHC67514.1"/>
    </source>
</evidence>
<comment type="similarity">
    <text evidence="3 8">Belongs to the peptidase M17 family.</text>
</comment>
<evidence type="ECO:0000256" key="6">
    <source>
        <dbReference type="ARBA" id="ARBA00022801"/>
    </source>
</evidence>
<keyword evidence="8" id="KW-0479">Metal-binding</keyword>
<evidence type="ECO:0000256" key="2">
    <source>
        <dbReference type="ARBA" id="ARBA00000967"/>
    </source>
</evidence>